<keyword evidence="2" id="KW-0677">Repeat</keyword>
<comment type="similarity">
    <text evidence="1">Belongs to the annexin family.</text>
</comment>
<dbReference type="Pfam" id="PF00191">
    <property type="entry name" value="Annexin"/>
    <property type="match status" value="2"/>
</dbReference>
<name>A0A0R3TB79_RODNA</name>
<feature type="region of interest" description="Disordered" evidence="4">
    <location>
        <begin position="1"/>
        <end position="38"/>
    </location>
</feature>
<dbReference type="GO" id="GO:0005634">
    <property type="term" value="C:nucleus"/>
    <property type="evidence" value="ECO:0007669"/>
    <property type="project" value="TreeGrafter"/>
</dbReference>
<dbReference type="WBParaSite" id="HNAJ_0000431801-mRNA-1">
    <property type="protein sequence ID" value="HNAJ_0000431801-mRNA-1"/>
    <property type="gene ID" value="HNAJ_0000431801"/>
</dbReference>
<evidence type="ECO:0000256" key="2">
    <source>
        <dbReference type="ARBA" id="ARBA00022737"/>
    </source>
</evidence>
<accession>A0A0R3TB79</accession>
<organism evidence="7">
    <name type="scientific">Rodentolepis nana</name>
    <name type="common">Dwarf tapeworm</name>
    <name type="synonym">Hymenolepis nana</name>
    <dbReference type="NCBI Taxonomy" id="102285"/>
    <lineage>
        <taxon>Eukaryota</taxon>
        <taxon>Metazoa</taxon>
        <taxon>Spiralia</taxon>
        <taxon>Lophotrochozoa</taxon>
        <taxon>Platyhelminthes</taxon>
        <taxon>Cestoda</taxon>
        <taxon>Eucestoda</taxon>
        <taxon>Cyclophyllidea</taxon>
        <taxon>Hymenolepididae</taxon>
        <taxon>Rodentolepis</taxon>
    </lineage>
</organism>
<dbReference type="Gene3D" id="1.10.220.10">
    <property type="entry name" value="Annexin"/>
    <property type="match status" value="3"/>
</dbReference>
<gene>
    <name evidence="5" type="ORF">HNAJ_LOCUS4316</name>
</gene>
<evidence type="ECO:0000313" key="6">
    <source>
        <dbReference type="Proteomes" id="UP000278807"/>
    </source>
</evidence>
<dbReference type="EMBL" id="UZAE01002952">
    <property type="protein sequence ID" value="VDO00176.1"/>
    <property type="molecule type" value="Genomic_DNA"/>
</dbReference>
<evidence type="ECO:0000256" key="4">
    <source>
        <dbReference type="SAM" id="MobiDB-lite"/>
    </source>
</evidence>
<dbReference type="SMART" id="SM00335">
    <property type="entry name" value="ANX"/>
    <property type="match status" value="3"/>
</dbReference>
<dbReference type="InterPro" id="IPR037104">
    <property type="entry name" value="Annexin_sf"/>
</dbReference>
<dbReference type="InterPro" id="IPR001464">
    <property type="entry name" value="Annexin"/>
</dbReference>
<feature type="region of interest" description="Disordered" evidence="4">
    <location>
        <begin position="83"/>
        <end position="110"/>
    </location>
</feature>
<evidence type="ECO:0000313" key="5">
    <source>
        <dbReference type="EMBL" id="VDO00176.1"/>
    </source>
</evidence>
<evidence type="ECO:0000256" key="3">
    <source>
        <dbReference type="ARBA" id="ARBA00023216"/>
    </source>
</evidence>
<dbReference type="SUPFAM" id="SSF47874">
    <property type="entry name" value="Annexin"/>
    <property type="match status" value="1"/>
</dbReference>
<dbReference type="PANTHER" id="PTHR10502">
    <property type="entry name" value="ANNEXIN"/>
    <property type="match status" value="1"/>
</dbReference>
<keyword evidence="6" id="KW-1185">Reference proteome</keyword>
<dbReference type="PROSITE" id="PS51897">
    <property type="entry name" value="ANNEXIN_2"/>
    <property type="match status" value="1"/>
</dbReference>
<keyword evidence="3" id="KW-0041">Annexin</keyword>
<dbReference type="STRING" id="102285.A0A0R3TB79"/>
<reference evidence="7" key="1">
    <citation type="submission" date="2017-02" db="UniProtKB">
        <authorList>
            <consortium name="WormBaseParasite"/>
        </authorList>
    </citation>
    <scope>IDENTIFICATION</scope>
</reference>
<sequence>MQPIQYRPASSHRDRTRTSFRRTHPDYSAYLDSQESPPRLRRLGYHSLDEESDLCSTSNSREQFVNVSTLACPTSAGISPPYSLLNGGSDAPSSSTLNKESEEPACTSSMESPTAHASCYFSGHPTVFPAEEFDPSKDAANIYKAIKCSAHSVFSILKEIECDLTRSGYGNFEVMVILSLEYLQDTVAFALNEYIMGLDTDENILIQGLVPYPNSFMQEVAQSYRKQFSADVIIDLFRHKRGDFRTILMALLQGVRKESAALSMEEMCEDADILHKASEIPLSPNAEVFTRILTQRSFGQIKEIAQCYQEKYEISLEQCIKNGKFGGYKSTLIAIVRYATCKDDLLAEWFHKSIQETATNDWALMQLTLGRSEIDLQDIKKAYRRKYGKPLIKAIASATSGDYKRFLTAMVGY</sequence>
<dbReference type="GO" id="GO:0005737">
    <property type="term" value="C:cytoplasm"/>
    <property type="evidence" value="ECO:0007669"/>
    <property type="project" value="TreeGrafter"/>
</dbReference>
<dbReference type="Proteomes" id="UP000278807">
    <property type="component" value="Unassembled WGS sequence"/>
</dbReference>
<dbReference type="GO" id="GO:0001786">
    <property type="term" value="F:phosphatidylserine binding"/>
    <property type="evidence" value="ECO:0007669"/>
    <property type="project" value="TreeGrafter"/>
</dbReference>
<evidence type="ECO:0000256" key="1">
    <source>
        <dbReference type="ARBA" id="ARBA00007831"/>
    </source>
</evidence>
<dbReference type="GO" id="GO:0012506">
    <property type="term" value="C:vesicle membrane"/>
    <property type="evidence" value="ECO:0007669"/>
    <property type="project" value="TreeGrafter"/>
</dbReference>
<dbReference type="InterPro" id="IPR018502">
    <property type="entry name" value="Annexin_repeat"/>
</dbReference>
<dbReference type="GO" id="GO:0005544">
    <property type="term" value="F:calcium-dependent phospholipid binding"/>
    <property type="evidence" value="ECO:0007669"/>
    <property type="project" value="InterPro"/>
</dbReference>
<reference evidence="5 6" key="2">
    <citation type="submission" date="2018-11" db="EMBL/GenBank/DDBJ databases">
        <authorList>
            <consortium name="Pathogen Informatics"/>
        </authorList>
    </citation>
    <scope>NUCLEOTIDE SEQUENCE [LARGE SCALE GENOMIC DNA]</scope>
</reference>
<dbReference type="PANTHER" id="PTHR10502:SF102">
    <property type="entry name" value="ANNEXIN B11"/>
    <property type="match status" value="1"/>
</dbReference>
<dbReference type="GO" id="GO:0005509">
    <property type="term" value="F:calcium ion binding"/>
    <property type="evidence" value="ECO:0007669"/>
    <property type="project" value="InterPro"/>
</dbReference>
<dbReference type="OrthoDB" id="37886at2759"/>
<proteinExistence type="inferred from homology"/>
<dbReference type="AlphaFoldDB" id="A0A0R3TB79"/>
<dbReference type="GO" id="GO:0005886">
    <property type="term" value="C:plasma membrane"/>
    <property type="evidence" value="ECO:0007669"/>
    <property type="project" value="TreeGrafter"/>
</dbReference>
<dbReference type="PRINTS" id="PR00196">
    <property type="entry name" value="ANNEXIN"/>
</dbReference>
<protein>
    <submittedName>
        <fullName evidence="7">Annexin</fullName>
    </submittedName>
</protein>
<evidence type="ECO:0000313" key="7">
    <source>
        <dbReference type="WBParaSite" id="HNAJ_0000431801-mRNA-1"/>
    </source>
</evidence>